<sequence>MDRHNLEAQLGTIKVPIVHIPWAGDSADVLLLEASMLDWADQKGLLVDVAYRERVKRSRYAWLAARCHPKAAPELLSVISKFFVWLFVVDDLFLDRVDIVTPNTLSNLTAIINVVNFNCARPEPVYGELALLDICQSLRQLLSAEHFERFAQGIKLWATTAGLGILYHLQERPVGVSQYESIRRHTSGVESCLALADASNCGPISSDEFYRLNVQELRRYTNNIVCLANDIHSSIVESRQPGHFWNMVHIRAADGYTLQESLDHTVASVYEELERFQKLEHHILQDATPQLCGLVNGCKQWIRGYVDWVALDTKRYQAAYAVGDADDRNVLHARHMRALFATPSG</sequence>
<dbReference type="Pfam" id="PF19086">
    <property type="entry name" value="Terpene_syn_C_2"/>
    <property type="match status" value="1"/>
</dbReference>
<gene>
    <name evidence="5" type="ORF">BO85DRAFT_189497</name>
</gene>
<dbReference type="EC" id="4.2.3.-" evidence="4"/>
<evidence type="ECO:0000313" key="6">
    <source>
        <dbReference type="Proteomes" id="UP000249526"/>
    </source>
</evidence>
<accession>A0A8G1R7U0</accession>
<evidence type="ECO:0000256" key="1">
    <source>
        <dbReference type="ARBA" id="ARBA00001946"/>
    </source>
</evidence>
<dbReference type="RefSeq" id="XP_025519090.1">
    <property type="nucleotide sequence ID" value="XM_025654421.1"/>
</dbReference>
<dbReference type="InterPro" id="IPR008949">
    <property type="entry name" value="Isoprenoid_synthase_dom_sf"/>
</dbReference>
<comment type="cofactor">
    <cofactor evidence="1 4">
        <name>Mg(2+)</name>
        <dbReference type="ChEBI" id="CHEBI:18420"/>
    </cofactor>
</comment>
<evidence type="ECO:0000256" key="3">
    <source>
        <dbReference type="ARBA" id="ARBA00022842"/>
    </source>
</evidence>
<name>A0A8G1R7U0_9EURO</name>
<evidence type="ECO:0000256" key="2">
    <source>
        <dbReference type="ARBA" id="ARBA00006333"/>
    </source>
</evidence>
<protein>
    <recommendedName>
        <fullName evidence="4">Terpene synthase</fullName>
        <ecNumber evidence="4">4.2.3.-</ecNumber>
    </recommendedName>
</protein>
<keyword evidence="6" id="KW-1185">Reference proteome</keyword>
<dbReference type="GO" id="GO:0010333">
    <property type="term" value="F:terpene synthase activity"/>
    <property type="evidence" value="ECO:0007669"/>
    <property type="project" value="InterPro"/>
</dbReference>
<dbReference type="GO" id="GO:0008299">
    <property type="term" value="P:isoprenoid biosynthetic process"/>
    <property type="evidence" value="ECO:0007669"/>
    <property type="project" value="UniProtKB-ARBA"/>
</dbReference>
<comment type="similarity">
    <text evidence="2 4">Belongs to the terpene synthase family.</text>
</comment>
<keyword evidence="4" id="KW-0456">Lyase</keyword>
<dbReference type="SUPFAM" id="SSF48576">
    <property type="entry name" value="Terpenoid synthases"/>
    <property type="match status" value="1"/>
</dbReference>
<evidence type="ECO:0000256" key="4">
    <source>
        <dbReference type="RuleBase" id="RU366034"/>
    </source>
</evidence>
<dbReference type="GO" id="GO:0046872">
    <property type="term" value="F:metal ion binding"/>
    <property type="evidence" value="ECO:0007669"/>
    <property type="project" value="UniProtKB-KW"/>
</dbReference>
<dbReference type="Proteomes" id="UP000249526">
    <property type="component" value="Unassembled WGS sequence"/>
</dbReference>
<reference evidence="5 6" key="1">
    <citation type="submission" date="2018-02" db="EMBL/GenBank/DDBJ databases">
        <title>The genomes of Aspergillus section Nigri reveals drivers in fungal speciation.</title>
        <authorList>
            <consortium name="DOE Joint Genome Institute"/>
            <person name="Vesth T.C."/>
            <person name="Nybo J."/>
            <person name="Theobald S."/>
            <person name="Brandl J."/>
            <person name="Frisvad J.C."/>
            <person name="Nielsen K.F."/>
            <person name="Lyhne E.K."/>
            <person name="Kogle M.E."/>
            <person name="Kuo A."/>
            <person name="Riley R."/>
            <person name="Clum A."/>
            <person name="Nolan M."/>
            <person name="Lipzen A."/>
            <person name="Salamov A."/>
            <person name="Henrissat B."/>
            <person name="Wiebenga A."/>
            <person name="De vries R.P."/>
            <person name="Grigoriev I.V."/>
            <person name="Mortensen U.H."/>
            <person name="Andersen M.R."/>
            <person name="Baker S.E."/>
        </authorList>
    </citation>
    <scope>NUCLEOTIDE SEQUENCE [LARGE SCALE GENOMIC DNA]</scope>
    <source>
        <strain evidence="5 6">CBS 112811</strain>
    </source>
</reference>
<dbReference type="PANTHER" id="PTHR35201">
    <property type="entry name" value="TERPENE SYNTHASE"/>
    <property type="match status" value="1"/>
</dbReference>
<dbReference type="PANTHER" id="PTHR35201:SF4">
    <property type="entry name" value="BETA-PINACENE SYNTHASE-RELATED"/>
    <property type="match status" value="1"/>
</dbReference>
<dbReference type="InterPro" id="IPR034686">
    <property type="entry name" value="Terpene_cyclase-like_2"/>
</dbReference>
<organism evidence="5 6">
    <name type="scientific">Aspergillus piperis CBS 112811</name>
    <dbReference type="NCBI Taxonomy" id="1448313"/>
    <lineage>
        <taxon>Eukaryota</taxon>
        <taxon>Fungi</taxon>
        <taxon>Dikarya</taxon>
        <taxon>Ascomycota</taxon>
        <taxon>Pezizomycotina</taxon>
        <taxon>Eurotiomycetes</taxon>
        <taxon>Eurotiomycetidae</taxon>
        <taxon>Eurotiales</taxon>
        <taxon>Aspergillaceae</taxon>
        <taxon>Aspergillus</taxon>
        <taxon>Aspergillus subgen. Circumdati</taxon>
    </lineage>
</organism>
<dbReference type="GeneID" id="37157823"/>
<keyword evidence="4" id="KW-0479">Metal-binding</keyword>
<dbReference type="Gene3D" id="1.10.600.10">
    <property type="entry name" value="Farnesyl Diphosphate Synthase"/>
    <property type="match status" value="1"/>
</dbReference>
<dbReference type="SFLD" id="SFLDS00005">
    <property type="entry name" value="Isoprenoid_Synthase_Type_I"/>
    <property type="match status" value="1"/>
</dbReference>
<dbReference type="SFLD" id="SFLDG01020">
    <property type="entry name" value="Terpene_Cyclase_Like_2"/>
    <property type="match status" value="1"/>
</dbReference>
<proteinExistence type="inferred from homology"/>
<dbReference type="AlphaFoldDB" id="A0A8G1R7U0"/>
<evidence type="ECO:0000313" key="5">
    <source>
        <dbReference type="EMBL" id="RAH61168.1"/>
    </source>
</evidence>
<dbReference type="EMBL" id="KZ825056">
    <property type="protein sequence ID" value="RAH61168.1"/>
    <property type="molecule type" value="Genomic_DNA"/>
</dbReference>
<keyword evidence="3 4" id="KW-0460">Magnesium</keyword>